<evidence type="ECO:0000256" key="14">
    <source>
        <dbReference type="PIRSR" id="PIRSR604469-1"/>
    </source>
</evidence>
<dbReference type="AlphaFoldDB" id="A0A4V2E406"/>
<dbReference type="GO" id="GO:0006564">
    <property type="term" value="P:L-serine biosynthetic process"/>
    <property type="evidence" value="ECO:0007669"/>
    <property type="project" value="UniProtKB-KW"/>
</dbReference>
<evidence type="ECO:0000256" key="5">
    <source>
        <dbReference type="ARBA" id="ARBA00015196"/>
    </source>
</evidence>
<keyword evidence="10" id="KW-0718">Serine biosynthesis</keyword>
<comment type="pathway">
    <text evidence="2">Amino-acid biosynthesis; L-serine biosynthesis; L-serine from 3-phospho-D-glycerate: step 3/3.</text>
</comment>
<dbReference type="RefSeq" id="WP_130244291.1">
    <property type="nucleotide sequence ID" value="NZ_PPUZ01000010.1"/>
</dbReference>
<dbReference type="SFLD" id="SFLDG01136">
    <property type="entry name" value="C1.6:_Phosphoserine_Phosphatas"/>
    <property type="match status" value="1"/>
</dbReference>
<dbReference type="SFLD" id="SFLDS00003">
    <property type="entry name" value="Haloacid_Dehalogenase"/>
    <property type="match status" value="1"/>
</dbReference>
<dbReference type="InterPro" id="IPR050582">
    <property type="entry name" value="HAD-like_SerB"/>
</dbReference>
<evidence type="ECO:0000256" key="2">
    <source>
        <dbReference type="ARBA" id="ARBA00005135"/>
    </source>
</evidence>
<evidence type="ECO:0000256" key="13">
    <source>
        <dbReference type="ARBA" id="ARBA00048523"/>
    </source>
</evidence>
<comment type="catalytic activity">
    <reaction evidence="12">
        <text>O-phospho-L-serine + H2O = L-serine + phosphate</text>
        <dbReference type="Rhea" id="RHEA:21208"/>
        <dbReference type="ChEBI" id="CHEBI:15377"/>
        <dbReference type="ChEBI" id="CHEBI:33384"/>
        <dbReference type="ChEBI" id="CHEBI:43474"/>
        <dbReference type="ChEBI" id="CHEBI:57524"/>
        <dbReference type="EC" id="3.1.3.3"/>
    </reaction>
</comment>
<dbReference type="Pfam" id="PF12710">
    <property type="entry name" value="HAD"/>
    <property type="match status" value="1"/>
</dbReference>
<dbReference type="PANTHER" id="PTHR43344">
    <property type="entry name" value="PHOSPHOSERINE PHOSPHATASE"/>
    <property type="match status" value="1"/>
</dbReference>
<dbReference type="UniPathway" id="UPA00135">
    <property type="reaction ID" value="UER00198"/>
</dbReference>
<dbReference type="NCBIfam" id="TIGR01488">
    <property type="entry name" value="HAD-SF-IB"/>
    <property type="match status" value="1"/>
</dbReference>
<dbReference type="Gene3D" id="3.40.50.1000">
    <property type="entry name" value="HAD superfamily/HAD-like"/>
    <property type="match status" value="1"/>
</dbReference>
<dbReference type="CDD" id="cd07500">
    <property type="entry name" value="HAD_PSP"/>
    <property type="match status" value="1"/>
</dbReference>
<evidence type="ECO:0000256" key="11">
    <source>
        <dbReference type="ARBA" id="ARBA00031693"/>
    </source>
</evidence>
<protein>
    <recommendedName>
        <fullName evidence="5">Phosphoserine phosphatase</fullName>
        <ecNumber evidence="4">3.1.3.3</ecNumber>
    </recommendedName>
    <alternativeName>
        <fullName evidence="11">O-phosphoserine phosphohydrolase</fullName>
    </alternativeName>
</protein>
<dbReference type="GO" id="GO:0000287">
    <property type="term" value="F:magnesium ion binding"/>
    <property type="evidence" value="ECO:0007669"/>
    <property type="project" value="TreeGrafter"/>
</dbReference>
<dbReference type="PANTHER" id="PTHR43344:SF2">
    <property type="entry name" value="PHOSPHOSERINE PHOSPHATASE"/>
    <property type="match status" value="1"/>
</dbReference>
<dbReference type="InterPro" id="IPR004469">
    <property type="entry name" value="PSP"/>
</dbReference>
<dbReference type="Proteomes" id="UP000292345">
    <property type="component" value="Unassembled WGS sequence"/>
</dbReference>
<accession>A0A4V2E406</accession>
<feature type="active site" description="Proton donor" evidence="14">
    <location>
        <position position="136"/>
    </location>
</feature>
<comment type="caution">
    <text evidence="15">The sequence shown here is derived from an EMBL/GenBank/DDBJ whole genome shotgun (WGS) entry which is preliminary data.</text>
</comment>
<sequence>MSKSFASIQLRACTEPAGQFLTLANWYQIENDDQLTPCASPASQTVQYLCFFGAELSGATVLEILKLCREADIEVTQLALYQPTADMTPGLVLSTQSTRDVRAPVRALAAQCALQGAAISQPPSIRKPGLLVMDMDSTAIKIECIDEIARLAGVYDEVAAVTAQAMAGQLAFNDSLYQRVAKLSGVELPLIQQLKDNLPLMEGVAQLCEVLKAHHWRLAIASGGFTWFADALKAPLQLDAVFANTLEIADNKLTGKVLGEVVDGNKKAEVLNALAEQFDISANQTVAMGDGANDLIMMAAAGLGVAVHGKPKVVEQADAAITQGSLIQLLYLVAVPCSES</sequence>
<evidence type="ECO:0000256" key="3">
    <source>
        <dbReference type="ARBA" id="ARBA00009184"/>
    </source>
</evidence>
<dbReference type="GO" id="GO:0005737">
    <property type="term" value="C:cytoplasm"/>
    <property type="evidence" value="ECO:0007669"/>
    <property type="project" value="TreeGrafter"/>
</dbReference>
<feature type="active site" description="Nucleophile" evidence="14">
    <location>
        <position position="134"/>
    </location>
</feature>
<gene>
    <name evidence="15" type="primary">serB</name>
    <name evidence="15" type="ORF">C3B51_04290</name>
</gene>
<evidence type="ECO:0000256" key="6">
    <source>
        <dbReference type="ARBA" id="ARBA00022605"/>
    </source>
</evidence>
<evidence type="ECO:0000256" key="7">
    <source>
        <dbReference type="ARBA" id="ARBA00022723"/>
    </source>
</evidence>
<dbReference type="EC" id="3.1.3.3" evidence="4"/>
<dbReference type="Gene3D" id="3.30.70.2020">
    <property type="match status" value="1"/>
</dbReference>
<evidence type="ECO:0000256" key="1">
    <source>
        <dbReference type="ARBA" id="ARBA00001946"/>
    </source>
</evidence>
<dbReference type="SFLD" id="SFLDG01137">
    <property type="entry name" value="C1.6.1:_Phosphoserine_Phosphat"/>
    <property type="match status" value="1"/>
</dbReference>
<dbReference type="EMBL" id="PPUZ01000010">
    <property type="protein sequence ID" value="RZM84336.1"/>
    <property type="molecule type" value="Genomic_DNA"/>
</dbReference>
<dbReference type="GO" id="GO:0036424">
    <property type="term" value="F:L-phosphoserine phosphatase activity"/>
    <property type="evidence" value="ECO:0007669"/>
    <property type="project" value="InterPro"/>
</dbReference>
<keyword evidence="8" id="KW-0378">Hydrolase</keyword>
<dbReference type="SFLD" id="SFLDF00029">
    <property type="entry name" value="phosphoserine_phosphatase"/>
    <property type="match status" value="1"/>
</dbReference>
<keyword evidence="7" id="KW-0479">Metal-binding</keyword>
<name>A0A4V2E406_9GAMM</name>
<evidence type="ECO:0000256" key="12">
    <source>
        <dbReference type="ARBA" id="ARBA00048138"/>
    </source>
</evidence>
<keyword evidence="6" id="KW-0028">Amino-acid biosynthesis</keyword>
<evidence type="ECO:0000313" key="15">
    <source>
        <dbReference type="EMBL" id="RZM84336.1"/>
    </source>
</evidence>
<comment type="cofactor">
    <cofactor evidence="1">
        <name>Mg(2+)</name>
        <dbReference type="ChEBI" id="CHEBI:18420"/>
    </cofactor>
</comment>
<keyword evidence="9" id="KW-0460">Magnesium</keyword>
<dbReference type="InterPro" id="IPR036412">
    <property type="entry name" value="HAD-like_sf"/>
</dbReference>
<dbReference type="InterPro" id="IPR023214">
    <property type="entry name" value="HAD_sf"/>
</dbReference>
<evidence type="ECO:0000313" key="16">
    <source>
        <dbReference type="Proteomes" id="UP000292345"/>
    </source>
</evidence>
<dbReference type="Gene3D" id="1.10.150.210">
    <property type="entry name" value="Phosphoserine phosphatase, domain 2"/>
    <property type="match status" value="1"/>
</dbReference>
<evidence type="ECO:0000256" key="8">
    <source>
        <dbReference type="ARBA" id="ARBA00022801"/>
    </source>
</evidence>
<evidence type="ECO:0000256" key="9">
    <source>
        <dbReference type="ARBA" id="ARBA00022842"/>
    </source>
</evidence>
<dbReference type="NCBIfam" id="TIGR00338">
    <property type="entry name" value="serB"/>
    <property type="match status" value="1"/>
</dbReference>
<reference evidence="15 16" key="1">
    <citation type="submission" date="2018-01" db="EMBL/GenBank/DDBJ databases">
        <title>Co-occurrence of chitin degradation, pigmentation and bioactivity in marine Pseudoalteromonas.</title>
        <authorList>
            <person name="Paulsen S."/>
            <person name="Gram L."/>
            <person name="Machado H."/>
        </authorList>
    </citation>
    <scope>NUCLEOTIDE SEQUENCE [LARGE SCALE GENOMIC DNA]</scope>
    <source>
        <strain evidence="15 16">S1946</strain>
    </source>
</reference>
<evidence type="ECO:0000256" key="4">
    <source>
        <dbReference type="ARBA" id="ARBA00012640"/>
    </source>
</evidence>
<organism evidence="15 16">
    <name type="scientific">Pseudoalteromonas rubra</name>
    <dbReference type="NCBI Taxonomy" id="43658"/>
    <lineage>
        <taxon>Bacteria</taxon>
        <taxon>Pseudomonadati</taxon>
        <taxon>Pseudomonadota</taxon>
        <taxon>Gammaproteobacteria</taxon>
        <taxon>Alteromonadales</taxon>
        <taxon>Pseudoalteromonadaceae</taxon>
        <taxon>Pseudoalteromonas</taxon>
    </lineage>
</organism>
<comment type="similarity">
    <text evidence="3">Belongs to the HAD-like hydrolase superfamily. SerB family.</text>
</comment>
<comment type="catalytic activity">
    <reaction evidence="13">
        <text>O-phospho-D-serine + H2O = D-serine + phosphate</text>
        <dbReference type="Rhea" id="RHEA:24873"/>
        <dbReference type="ChEBI" id="CHEBI:15377"/>
        <dbReference type="ChEBI" id="CHEBI:35247"/>
        <dbReference type="ChEBI" id="CHEBI:43474"/>
        <dbReference type="ChEBI" id="CHEBI:58680"/>
        <dbReference type="EC" id="3.1.3.3"/>
    </reaction>
</comment>
<dbReference type="SUPFAM" id="SSF56784">
    <property type="entry name" value="HAD-like"/>
    <property type="match status" value="1"/>
</dbReference>
<evidence type="ECO:0000256" key="10">
    <source>
        <dbReference type="ARBA" id="ARBA00023299"/>
    </source>
</evidence>
<proteinExistence type="inferred from homology"/>